<reference evidence="2 3" key="1">
    <citation type="journal article" date="2012" name="Antonie Van Leeuwenhoek">
        <title>Shewanella litorisediminis sp. nov., a gammaproteobacterium isolated from a tidal flat sediment.</title>
        <authorList>
            <person name="Lee M.H."/>
            <person name="Yoon J.H."/>
        </authorList>
    </citation>
    <scope>NUCLEOTIDE SEQUENCE [LARGE SCALE GENOMIC DNA]</scope>
    <source>
        <strain evidence="2 3">SMK1-12</strain>
    </source>
</reference>
<accession>A0ABX7G2U8</accession>
<feature type="region of interest" description="Disordered" evidence="1">
    <location>
        <begin position="36"/>
        <end position="68"/>
    </location>
</feature>
<dbReference type="RefSeq" id="WP_203325282.1">
    <property type="nucleotide sequence ID" value="NZ_CP069213.1"/>
</dbReference>
<dbReference type="EMBL" id="CP069213">
    <property type="protein sequence ID" value="QRH01609.1"/>
    <property type="molecule type" value="Genomic_DNA"/>
</dbReference>
<evidence type="ECO:0000313" key="2">
    <source>
        <dbReference type="EMBL" id="QRH01609.1"/>
    </source>
</evidence>
<feature type="region of interest" description="Disordered" evidence="1">
    <location>
        <begin position="1"/>
        <end position="21"/>
    </location>
</feature>
<organism evidence="2 3">
    <name type="scientific">Shewanella litorisediminis</name>
    <dbReference type="NCBI Taxonomy" id="1173586"/>
    <lineage>
        <taxon>Bacteria</taxon>
        <taxon>Pseudomonadati</taxon>
        <taxon>Pseudomonadota</taxon>
        <taxon>Gammaproteobacteria</taxon>
        <taxon>Alteromonadales</taxon>
        <taxon>Shewanellaceae</taxon>
        <taxon>Shewanella</taxon>
    </lineage>
</organism>
<feature type="compositionally biased region" description="Basic and acidic residues" evidence="1">
    <location>
        <begin position="46"/>
        <end position="68"/>
    </location>
</feature>
<proteinExistence type="predicted"/>
<keyword evidence="3" id="KW-1185">Reference proteome</keyword>
<name>A0ABX7G2U8_9GAMM</name>
<dbReference type="Proteomes" id="UP000596252">
    <property type="component" value="Chromosome"/>
</dbReference>
<evidence type="ECO:0000313" key="3">
    <source>
        <dbReference type="Proteomes" id="UP000596252"/>
    </source>
</evidence>
<gene>
    <name evidence="2" type="ORF">JQC75_17470</name>
</gene>
<protein>
    <submittedName>
        <fullName evidence="2">Uncharacterized protein</fullName>
    </submittedName>
</protein>
<evidence type="ECO:0000256" key="1">
    <source>
        <dbReference type="SAM" id="MobiDB-lite"/>
    </source>
</evidence>
<sequence>MATQTPKASSPGFAFSTGRNASRKVRYVEYSEAGQGCPMCRPMLADSDKKMPLEQEGPKQDDEKESRD</sequence>